<keyword evidence="2" id="KW-0012">Acyltransferase</keyword>
<organism evidence="4">
    <name type="scientific">marine sediment metagenome</name>
    <dbReference type="NCBI Taxonomy" id="412755"/>
    <lineage>
        <taxon>unclassified sequences</taxon>
        <taxon>metagenomes</taxon>
        <taxon>ecological metagenomes</taxon>
    </lineage>
</organism>
<keyword evidence="1" id="KW-0808">Transferase</keyword>
<dbReference type="InterPro" id="IPR050832">
    <property type="entry name" value="Bact_Acetyltransf"/>
</dbReference>
<dbReference type="AlphaFoldDB" id="X0X3T4"/>
<dbReference type="PANTHER" id="PTHR43877:SF2">
    <property type="entry name" value="AMINOALKYLPHOSPHONATE N-ACETYLTRANSFERASE-RELATED"/>
    <property type="match status" value="1"/>
</dbReference>
<evidence type="ECO:0000259" key="3">
    <source>
        <dbReference type="PROSITE" id="PS51186"/>
    </source>
</evidence>
<dbReference type="PROSITE" id="PS51186">
    <property type="entry name" value="GNAT"/>
    <property type="match status" value="1"/>
</dbReference>
<proteinExistence type="predicted"/>
<reference evidence="4" key="1">
    <citation type="journal article" date="2014" name="Front. Microbiol.">
        <title>High frequency of phylogenetically diverse reductive dehalogenase-homologous genes in deep subseafloor sedimentary metagenomes.</title>
        <authorList>
            <person name="Kawai M."/>
            <person name="Futagami T."/>
            <person name="Toyoda A."/>
            <person name="Takaki Y."/>
            <person name="Nishi S."/>
            <person name="Hori S."/>
            <person name="Arai W."/>
            <person name="Tsubouchi T."/>
            <person name="Morono Y."/>
            <person name="Uchiyama I."/>
            <person name="Ito T."/>
            <person name="Fujiyama A."/>
            <person name="Inagaki F."/>
            <person name="Takami H."/>
        </authorList>
    </citation>
    <scope>NUCLEOTIDE SEQUENCE</scope>
    <source>
        <strain evidence="4">Expedition CK06-06</strain>
    </source>
</reference>
<dbReference type="CDD" id="cd04301">
    <property type="entry name" value="NAT_SF"/>
    <property type="match status" value="1"/>
</dbReference>
<dbReference type="Pfam" id="PF00583">
    <property type="entry name" value="Acetyltransf_1"/>
    <property type="match status" value="1"/>
</dbReference>
<gene>
    <name evidence="4" type="ORF">S01H1_69150</name>
</gene>
<dbReference type="SUPFAM" id="SSF55729">
    <property type="entry name" value="Acyl-CoA N-acyltransferases (Nat)"/>
    <property type="match status" value="1"/>
</dbReference>
<name>X0X3T4_9ZZZZ</name>
<evidence type="ECO:0000256" key="1">
    <source>
        <dbReference type="ARBA" id="ARBA00022679"/>
    </source>
</evidence>
<comment type="caution">
    <text evidence="4">The sequence shown here is derived from an EMBL/GenBank/DDBJ whole genome shotgun (WGS) entry which is preliminary data.</text>
</comment>
<dbReference type="PANTHER" id="PTHR43877">
    <property type="entry name" value="AMINOALKYLPHOSPHONATE N-ACETYLTRANSFERASE-RELATED-RELATED"/>
    <property type="match status" value="1"/>
</dbReference>
<dbReference type="EMBL" id="BARS01045889">
    <property type="protein sequence ID" value="GAG37675.1"/>
    <property type="molecule type" value="Genomic_DNA"/>
</dbReference>
<dbReference type="Gene3D" id="3.40.630.30">
    <property type="match status" value="1"/>
</dbReference>
<dbReference type="GO" id="GO:0016747">
    <property type="term" value="F:acyltransferase activity, transferring groups other than amino-acyl groups"/>
    <property type="evidence" value="ECO:0007669"/>
    <property type="project" value="InterPro"/>
</dbReference>
<protein>
    <recommendedName>
        <fullName evidence="3">N-acetyltransferase domain-containing protein</fullName>
    </recommendedName>
</protein>
<feature type="domain" description="N-acetyltransferase" evidence="3">
    <location>
        <begin position="1"/>
        <end position="140"/>
    </location>
</feature>
<evidence type="ECO:0000313" key="4">
    <source>
        <dbReference type="EMBL" id="GAG37675.1"/>
    </source>
</evidence>
<dbReference type="InterPro" id="IPR000182">
    <property type="entry name" value="GNAT_dom"/>
</dbReference>
<feature type="non-terminal residue" evidence="4">
    <location>
        <position position="1"/>
    </location>
</feature>
<accession>X0X3T4</accession>
<dbReference type="InterPro" id="IPR016181">
    <property type="entry name" value="Acyl_CoA_acyltransferase"/>
</dbReference>
<sequence length="144" mass="15945">HRKFADTIARTYADSLDCPKLAGLRTIDEVIETHKHTGRFTPRSWHLVLESGRTVGVAMVNDLKGRGELVYLGVVPEARGRGIGRALLARAIRDTAKRGLTRMGLAVDTHNTPAIRLYEGAGFHEIHRRLAWFVPAERLDALGA</sequence>
<evidence type="ECO:0000256" key="2">
    <source>
        <dbReference type="ARBA" id="ARBA00023315"/>
    </source>
</evidence>